<dbReference type="Gene3D" id="1.10.510.10">
    <property type="entry name" value="Transferase(Phosphotransferase) domain 1"/>
    <property type="match status" value="1"/>
</dbReference>
<dbReference type="SUPFAM" id="SSF56112">
    <property type="entry name" value="Protein kinase-like (PK-like)"/>
    <property type="match status" value="1"/>
</dbReference>
<accession>A0A4R0RUM7</accession>
<dbReference type="STRING" id="92696.A0A4R0RUM7"/>
<organism evidence="1 2">
    <name type="scientific">Steccherinum ochraceum</name>
    <dbReference type="NCBI Taxonomy" id="92696"/>
    <lineage>
        <taxon>Eukaryota</taxon>
        <taxon>Fungi</taxon>
        <taxon>Dikarya</taxon>
        <taxon>Basidiomycota</taxon>
        <taxon>Agaricomycotina</taxon>
        <taxon>Agaricomycetes</taxon>
        <taxon>Polyporales</taxon>
        <taxon>Steccherinaceae</taxon>
        <taxon>Steccherinum</taxon>
    </lineage>
</organism>
<dbReference type="AlphaFoldDB" id="A0A4R0RUM7"/>
<reference evidence="1 2" key="1">
    <citation type="submission" date="2018-11" db="EMBL/GenBank/DDBJ databases">
        <title>Genome assembly of Steccherinum ochraceum LE-BIN_3174, the white-rot fungus of the Steccherinaceae family (The Residual Polyporoid clade, Polyporales, Basidiomycota).</title>
        <authorList>
            <person name="Fedorova T.V."/>
            <person name="Glazunova O.A."/>
            <person name="Landesman E.O."/>
            <person name="Moiseenko K.V."/>
            <person name="Psurtseva N.V."/>
            <person name="Savinova O.S."/>
            <person name="Shakhova N.V."/>
            <person name="Tyazhelova T.V."/>
            <person name="Vasina D.V."/>
        </authorList>
    </citation>
    <scope>NUCLEOTIDE SEQUENCE [LARGE SCALE GENOMIC DNA]</scope>
    <source>
        <strain evidence="1 2">LE-BIN_3174</strain>
    </source>
</reference>
<evidence type="ECO:0000313" key="1">
    <source>
        <dbReference type="EMBL" id="TCD69459.1"/>
    </source>
</evidence>
<sequence length="300" mass="33974">MIRDRIVRGGQPIFTGACQLLDGTLVEVVVKFATTQDTLVKEIKVYNDLQQLQGRVVLKFYGAMQTETGELECVILERFGKMLHDEHFRHVSDGTLTNILLGLSKIHQGGYCHGNFAARNVLVESSNDGSEEIRIINFDNATDHGDFDGPEFVKSKCQWTEIIADLQRLGKHSKGCTELRHAAAMMRILEQGLFVFVRDVGLHLKWLEGDAPFPPQRTVNAISITPGEIFIALSVPQRERDSRDPRLPAFRKAFYQEVQRVLKDPANAMNIETINSRPVFDNIMKDCAEKIKVLHTEKRE</sequence>
<evidence type="ECO:0000313" key="2">
    <source>
        <dbReference type="Proteomes" id="UP000292702"/>
    </source>
</evidence>
<proteinExistence type="predicted"/>
<keyword evidence="2" id="KW-1185">Reference proteome</keyword>
<evidence type="ECO:0008006" key="3">
    <source>
        <dbReference type="Google" id="ProtNLM"/>
    </source>
</evidence>
<name>A0A4R0RUM7_9APHY</name>
<gene>
    <name evidence="1" type="ORF">EIP91_007585</name>
</gene>
<dbReference type="EMBL" id="RWJN01000041">
    <property type="protein sequence ID" value="TCD69459.1"/>
    <property type="molecule type" value="Genomic_DNA"/>
</dbReference>
<dbReference type="OrthoDB" id="2751906at2759"/>
<protein>
    <recommendedName>
        <fullName evidence="3">Protein kinase domain-containing protein</fullName>
    </recommendedName>
</protein>
<dbReference type="Proteomes" id="UP000292702">
    <property type="component" value="Unassembled WGS sequence"/>
</dbReference>
<comment type="caution">
    <text evidence="1">The sequence shown here is derived from an EMBL/GenBank/DDBJ whole genome shotgun (WGS) entry which is preliminary data.</text>
</comment>
<dbReference type="InterPro" id="IPR011009">
    <property type="entry name" value="Kinase-like_dom_sf"/>
</dbReference>